<sequence>MGRDKCGVTRCISKFESLIINTWDHDLTPRSFLTRKDRKIIRNIFRCFIHYSCNDDLINGVQSQLLYPKILDNYFLGEFIKHNNQGIKKLYNKIDMSNDRIPDISTKGKYIVYAVMYLLYMGNNNITFNYNDSERTTSKKISDIVSDYLRIICGVHARFGCKCMFIGIPMYYIYLMSADDIITAIESISNKPSYGPEEYKRGNSIHMKEMCAYEDFFNYILASKKAKKKGLYMSLCGIYFETDYSISELIMDGLCYCFTDEIYVKQGYYEYVQLYTKCHIGDTYEYLRLTDEYPTSKMSFSANCDYDCSAIRIYKDKDKDFYQNRHMLFFPDDCSKWKWYLDDDKRPSYDYSNDRERRPRDYHEFYIDNTECDLRKNCKGRKNGTDYNKNLDTGDTSNDIIKDEAPALNRGICSRRRYENDNNKHRRDNYKYDVYEDENPRSRRYGYEEDVITPKRSMPLKDSDAFGDEMMYAVNNDDYTPTGIRRRNRYVANDDDRYPNEREDKYYYDRGYSKLGVEKDVYKPHPDKDRVYDDYPPRRPSRQRSNQEMYNDAVENLNRLERDNFKDSYKKIKDKMDKLEDDYEDLRKHAIELPKKLDKQTDNVAPIDKGKLSWF</sequence>
<keyword evidence="4" id="KW-1185">Reference proteome</keyword>
<dbReference type="OrthoDB" id="3819at10239"/>
<accession>A0A0M3ZPP6</accession>
<evidence type="ECO:0000313" key="4">
    <source>
        <dbReference type="Proteomes" id="UP000142477"/>
    </source>
</evidence>
<dbReference type="KEGG" id="vg:26122830"/>
<organism evidence="3 4">
    <name type="scientific">Turkeypox virus</name>
    <dbReference type="NCBI Taxonomy" id="336486"/>
    <lineage>
        <taxon>Viruses</taxon>
        <taxon>Varidnaviria</taxon>
        <taxon>Bamfordvirae</taxon>
        <taxon>Nucleocytoviricota</taxon>
        <taxon>Pokkesviricetes</taxon>
        <taxon>Chitovirales</taxon>
        <taxon>Poxviridae</taxon>
        <taxon>Chordopoxvirinae</taxon>
        <taxon>Avipoxvirus</taxon>
        <taxon>Avipoxvirus turkeypox</taxon>
    </lineage>
</organism>
<keyword evidence="1" id="KW-0175">Coiled coil</keyword>
<evidence type="ECO:0000256" key="1">
    <source>
        <dbReference type="SAM" id="Coils"/>
    </source>
</evidence>
<dbReference type="EMBL" id="KP728110">
    <property type="protein sequence ID" value="ALA62514.1"/>
    <property type="molecule type" value="Genomic_DNA"/>
</dbReference>
<dbReference type="Pfam" id="PF06086">
    <property type="entry name" value="Pox_A30L_A26L"/>
    <property type="match status" value="1"/>
</dbReference>
<dbReference type="RefSeq" id="YP_009177161.1">
    <property type="nucleotide sequence ID" value="NC_028238.1"/>
</dbReference>
<dbReference type="InterPro" id="IPR009285">
    <property type="entry name" value="Poxvirus_A26L"/>
</dbReference>
<protein>
    <submittedName>
        <fullName evidence="3">A type inclusion-like/fusion protein</fullName>
    </submittedName>
</protein>
<reference evidence="3 4" key="1">
    <citation type="journal article" date="2015" name="Infect. Genet. Evol.">
        <title>Unique genomic organization of a novel Avipoxvirus detected in turkey (Meleagris gallopavo).</title>
        <authorList>
            <person name="Banyai K."/>
            <person name="Palya V."/>
            <person name="Denes B."/>
            <person name="Glavits R."/>
            <person name="Ivanics E."/>
            <person name="Horvath B."/>
            <person name="Farkas S.L."/>
            <person name="Marton S."/>
            <person name="Balint A."/>
            <person name="Gyuranecz M."/>
            <person name="Erdelyi K."/>
            <person name="Dan A."/>
        </authorList>
    </citation>
    <scope>NUCLEOTIDE SEQUENCE [LARGE SCALE GENOMIC DNA]</scope>
    <source>
        <strain evidence="3 4">TKPV-HU1124/2011</strain>
    </source>
</reference>
<dbReference type="Proteomes" id="UP000142477">
    <property type="component" value="Segment"/>
</dbReference>
<feature type="coiled-coil region" evidence="1">
    <location>
        <begin position="562"/>
        <end position="589"/>
    </location>
</feature>
<feature type="region of interest" description="Disordered" evidence="2">
    <location>
        <begin position="519"/>
        <end position="548"/>
    </location>
</feature>
<evidence type="ECO:0000256" key="2">
    <source>
        <dbReference type="SAM" id="MobiDB-lite"/>
    </source>
</evidence>
<name>A0A0M3ZPP6_9POXV</name>
<proteinExistence type="predicted"/>
<dbReference type="GeneID" id="26122830"/>
<feature type="compositionally biased region" description="Basic and acidic residues" evidence="2">
    <location>
        <begin position="519"/>
        <end position="537"/>
    </location>
</feature>
<evidence type="ECO:0000313" key="3">
    <source>
        <dbReference type="EMBL" id="ALA62514.1"/>
    </source>
</evidence>